<dbReference type="InterPro" id="IPR029063">
    <property type="entry name" value="SAM-dependent_MTases_sf"/>
</dbReference>
<name>A0ABR3VTI7_9PEZI</name>
<proteinExistence type="inferred from homology"/>
<gene>
    <name evidence="3" type="ORF">VTK73DRAFT_1399</name>
</gene>
<feature type="compositionally biased region" description="Basic and acidic residues" evidence="2">
    <location>
        <begin position="70"/>
        <end position="79"/>
    </location>
</feature>
<evidence type="ECO:0000313" key="3">
    <source>
        <dbReference type="EMBL" id="KAL1844974.1"/>
    </source>
</evidence>
<dbReference type="EMBL" id="JAZHXJ010001338">
    <property type="protein sequence ID" value="KAL1844974.1"/>
    <property type="molecule type" value="Genomic_DNA"/>
</dbReference>
<keyword evidence="4" id="KW-1185">Reference proteome</keyword>
<dbReference type="Pfam" id="PF13489">
    <property type="entry name" value="Methyltransf_23"/>
    <property type="match status" value="1"/>
</dbReference>
<feature type="compositionally biased region" description="Acidic residues" evidence="2">
    <location>
        <begin position="80"/>
        <end position="89"/>
    </location>
</feature>
<dbReference type="CDD" id="cd02440">
    <property type="entry name" value="AdoMet_MTases"/>
    <property type="match status" value="1"/>
</dbReference>
<organism evidence="3 4">
    <name type="scientific">Phialemonium thermophilum</name>
    <dbReference type="NCBI Taxonomy" id="223376"/>
    <lineage>
        <taxon>Eukaryota</taxon>
        <taxon>Fungi</taxon>
        <taxon>Dikarya</taxon>
        <taxon>Ascomycota</taxon>
        <taxon>Pezizomycotina</taxon>
        <taxon>Sordariomycetes</taxon>
        <taxon>Sordariomycetidae</taxon>
        <taxon>Cephalothecales</taxon>
        <taxon>Cephalothecaceae</taxon>
        <taxon>Phialemonium</taxon>
    </lineage>
</organism>
<dbReference type="Proteomes" id="UP001586593">
    <property type="component" value="Unassembled WGS sequence"/>
</dbReference>
<feature type="compositionally biased region" description="Gly residues" evidence="2">
    <location>
        <begin position="55"/>
        <end position="65"/>
    </location>
</feature>
<protein>
    <recommendedName>
        <fullName evidence="5">Methyltransferase domain-containing protein</fullName>
    </recommendedName>
</protein>
<comment type="similarity">
    <text evidence="1">Belongs to the methyltransferase superfamily. LaeA methyltransferase family.</text>
</comment>
<comment type="caution">
    <text evidence="3">The sequence shown here is derived from an EMBL/GenBank/DDBJ whole genome shotgun (WGS) entry which is preliminary data.</text>
</comment>
<feature type="compositionally biased region" description="Low complexity" evidence="2">
    <location>
        <begin position="90"/>
        <end position="101"/>
    </location>
</feature>
<feature type="region of interest" description="Disordered" evidence="2">
    <location>
        <begin position="1"/>
        <end position="101"/>
    </location>
</feature>
<dbReference type="SUPFAM" id="SSF53335">
    <property type="entry name" value="S-adenosyl-L-methionine-dependent methyltransferases"/>
    <property type="match status" value="1"/>
</dbReference>
<evidence type="ECO:0008006" key="5">
    <source>
        <dbReference type="Google" id="ProtNLM"/>
    </source>
</evidence>
<reference evidence="3 4" key="1">
    <citation type="journal article" date="2024" name="Commun. Biol.">
        <title>Comparative genomic analysis of thermophilic fungi reveals convergent evolutionary adaptations and gene losses.</title>
        <authorList>
            <person name="Steindorff A.S."/>
            <person name="Aguilar-Pontes M.V."/>
            <person name="Robinson A.J."/>
            <person name="Andreopoulos B."/>
            <person name="LaButti K."/>
            <person name="Kuo A."/>
            <person name="Mondo S."/>
            <person name="Riley R."/>
            <person name="Otillar R."/>
            <person name="Haridas S."/>
            <person name="Lipzen A."/>
            <person name="Grimwood J."/>
            <person name="Schmutz J."/>
            <person name="Clum A."/>
            <person name="Reid I.D."/>
            <person name="Moisan M.C."/>
            <person name="Butler G."/>
            <person name="Nguyen T.T.M."/>
            <person name="Dewar K."/>
            <person name="Conant G."/>
            <person name="Drula E."/>
            <person name="Henrissat B."/>
            <person name="Hansel C."/>
            <person name="Singer S."/>
            <person name="Hutchinson M.I."/>
            <person name="de Vries R.P."/>
            <person name="Natvig D.O."/>
            <person name="Powell A.J."/>
            <person name="Tsang A."/>
            <person name="Grigoriev I.V."/>
        </authorList>
    </citation>
    <scope>NUCLEOTIDE SEQUENCE [LARGE SCALE GENOMIC DNA]</scope>
    <source>
        <strain evidence="3 4">ATCC 24622</strain>
    </source>
</reference>
<evidence type="ECO:0000313" key="4">
    <source>
        <dbReference type="Proteomes" id="UP001586593"/>
    </source>
</evidence>
<feature type="compositionally biased region" description="Low complexity" evidence="2">
    <location>
        <begin position="40"/>
        <end position="54"/>
    </location>
</feature>
<accession>A0ABR3VTI7</accession>
<sequence length="402" mass="44419">MASPEPPAKEVQEAPPPVSKKEASPKSGGEASPKSEKSPKAAAPGSPAGARAGAGAEGDGGGGDDGGNDPQREEGGGDETHDDDDDDADSAIGAGSSASSTASLTDSIFNYRRLHGRSYQSTQTTDYWAPNDEQQNEGLDIIHNMLLMLLDDRLFLAPIGDAPQRVLDVGTGTGIWAIDFADQYPTAEVIGTDISPIQPTWVPPNVRFIIDDCLLDWTWPPDHFDFVHIRMMYGCIPDWDELYGKAFRHLRPGGWLETLEMDIRIESDHVALPPDHIFNQWAEIFYRGGDKIGRPFTIMHGHRMRDHLERAGFVDVTERKVKVPLHGWPRDPRLRNAGLLGQLALDQSLDGFGMYMLTEVSGFEEVQARVYIAQMRRELRKMSYCGWCMATIVYGRKPLDAE</sequence>
<dbReference type="PANTHER" id="PTHR43591">
    <property type="entry name" value="METHYLTRANSFERASE"/>
    <property type="match status" value="1"/>
</dbReference>
<evidence type="ECO:0000256" key="1">
    <source>
        <dbReference type="ARBA" id="ARBA00038158"/>
    </source>
</evidence>
<dbReference type="Gene3D" id="3.40.50.150">
    <property type="entry name" value="Vaccinia Virus protein VP39"/>
    <property type="match status" value="1"/>
</dbReference>
<dbReference type="PANTHER" id="PTHR43591:SF105">
    <property type="entry name" value="METHYLTRANSFERASE DOMAIN-CONTAINING PROTEIN-RELATED"/>
    <property type="match status" value="1"/>
</dbReference>
<evidence type="ECO:0000256" key="2">
    <source>
        <dbReference type="SAM" id="MobiDB-lite"/>
    </source>
</evidence>